<name>N8W9H8_9GAMM</name>
<proteinExistence type="inferred from homology"/>
<dbReference type="Pfam" id="PF04954">
    <property type="entry name" value="SIP"/>
    <property type="match status" value="1"/>
</dbReference>
<evidence type="ECO:0000256" key="1">
    <source>
        <dbReference type="ARBA" id="ARBA00035644"/>
    </source>
</evidence>
<evidence type="ECO:0000259" key="3">
    <source>
        <dbReference type="Pfam" id="PF08021"/>
    </source>
</evidence>
<dbReference type="STRING" id="1144672.F966_03260"/>
<evidence type="ECO:0008006" key="6">
    <source>
        <dbReference type="Google" id="ProtNLM"/>
    </source>
</evidence>
<dbReference type="Pfam" id="PF08021">
    <property type="entry name" value="FAD_binding_9"/>
    <property type="match status" value="1"/>
</dbReference>
<feature type="domain" description="Siderophore-interacting FAD-binding" evidence="3">
    <location>
        <begin position="79"/>
        <end position="130"/>
    </location>
</feature>
<gene>
    <name evidence="4" type="ORF">F966_03260</name>
</gene>
<dbReference type="eggNOG" id="COG2375">
    <property type="taxonomic scope" value="Bacteria"/>
</dbReference>
<dbReference type="PATRIC" id="fig|1144672.3.peg.3142"/>
<organism evidence="4 5">
    <name type="scientific">Acinetobacter higginsii</name>
    <dbReference type="NCBI Taxonomy" id="70347"/>
    <lineage>
        <taxon>Bacteria</taxon>
        <taxon>Pseudomonadati</taxon>
        <taxon>Pseudomonadota</taxon>
        <taxon>Gammaproteobacteria</taxon>
        <taxon>Moraxellales</taxon>
        <taxon>Moraxellaceae</taxon>
        <taxon>Acinetobacter</taxon>
    </lineage>
</organism>
<dbReference type="Gene3D" id="2.40.30.10">
    <property type="entry name" value="Translation factors"/>
    <property type="match status" value="1"/>
</dbReference>
<comment type="similarity">
    <text evidence="1">Belongs to the SIP oxidoreductase family.</text>
</comment>
<evidence type="ECO:0000313" key="4">
    <source>
        <dbReference type="EMBL" id="ENV08586.1"/>
    </source>
</evidence>
<reference evidence="4 5" key="1">
    <citation type="submission" date="2013-02" db="EMBL/GenBank/DDBJ databases">
        <title>The Genome Sequence of Acinetobacter sp. CIP 56.2.</title>
        <authorList>
            <consortium name="The Broad Institute Genome Sequencing Platform"/>
            <consortium name="The Broad Institute Genome Sequencing Center for Infectious Disease"/>
            <person name="Cerqueira G."/>
            <person name="Feldgarden M."/>
            <person name="Courvalin P."/>
            <person name="Perichon B."/>
            <person name="Grillot-Courvalin C."/>
            <person name="Clermont D."/>
            <person name="Rocha E."/>
            <person name="Yoon E.-J."/>
            <person name="Nemec A."/>
            <person name="Walker B."/>
            <person name="Young S.K."/>
            <person name="Zeng Q."/>
            <person name="Gargeya S."/>
            <person name="Fitzgerald M."/>
            <person name="Haas B."/>
            <person name="Abouelleil A."/>
            <person name="Alvarado L."/>
            <person name="Arachchi H.M."/>
            <person name="Berlin A.M."/>
            <person name="Chapman S.B."/>
            <person name="Dewar J."/>
            <person name="Goldberg J."/>
            <person name="Griggs A."/>
            <person name="Gujja S."/>
            <person name="Hansen M."/>
            <person name="Howarth C."/>
            <person name="Imamovic A."/>
            <person name="Larimer J."/>
            <person name="McCowan C."/>
            <person name="Murphy C."/>
            <person name="Neiman D."/>
            <person name="Pearson M."/>
            <person name="Priest M."/>
            <person name="Roberts A."/>
            <person name="Saif S."/>
            <person name="Shea T."/>
            <person name="Sisk P."/>
            <person name="Sykes S."/>
            <person name="Wortman J."/>
            <person name="Nusbaum C."/>
            <person name="Birren B."/>
        </authorList>
    </citation>
    <scope>NUCLEOTIDE SEQUENCE [LARGE SCALE GENOMIC DNA]</scope>
    <source>
        <strain evidence="4 5">CIP 56.2</strain>
    </source>
</reference>
<dbReference type="PANTHER" id="PTHR30157:SF0">
    <property type="entry name" value="NADPH-DEPENDENT FERRIC-CHELATE REDUCTASE"/>
    <property type="match status" value="1"/>
</dbReference>
<dbReference type="AlphaFoldDB" id="N8W9H8"/>
<dbReference type="Proteomes" id="UP000013209">
    <property type="component" value="Unassembled WGS sequence"/>
</dbReference>
<accession>N8W9H8</accession>
<evidence type="ECO:0000313" key="5">
    <source>
        <dbReference type="Proteomes" id="UP000013209"/>
    </source>
</evidence>
<sequence length="293" mass="34101">MKFHLIMIGKLTMTKQKVASNDNNILKQNDHMRNLEQTEMTITAISRPFPSILRVHGKINTNQPDMWDKPNLAVRIEVSENLTRVYTIRTFNRDHHEVEIDLIEHEDESPAMQWIHQAKVGTKTQLIGPRPHFVPDFEAEKHIVMFADETALPALYSILQHWQNNITADIFVESHDANICEYLPNQENVQIHLLQRERQDQAGKMGLLLKAAYQFKETNDLVVWAACERNEARAIRKFFLEEKSLPKKDVQVTGYWNVGLSSTILDEVRLEYYQKHLEAGKTLETFDDLDMPV</sequence>
<dbReference type="Gene3D" id="3.40.50.80">
    <property type="entry name" value="Nucleotide-binding domain of ferredoxin-NADP reductase (FNR) module"/>
    <property type="match status" value="1"/>
</dbReference>
<dbReference type="PANTHER" id="PTHR30157">
    <property type="entry name" value="FERRIC REDUCTASE, NADPH-DEPENDENT"/>
    <property type="match status" value="1"/>
</dbReference>
<evidence type="ECO:0000259" key="2">
    <source>
        <dbReference type="Pfam" id="PF04954"/>
    </source>
</evidence>
<dbReference type="HOGENOM" id="CLU_040923_5_0_6"/>
<dbReference type="CDD" id="cd06193">
    <property type="entry name" value="siderophore_interacting"/>
    <property type="match status" value="1"/>
</dbReference>
<dbReference type="InterPro" id="IPR039261">
    <property type="entry name" value="FNR_nucleotide-bd"/>
</dbReference>
<dbReference type="InterPro" id="IPR007037">
    <property type="entry name" value="SIP_rossman_dom"/>
</dbReference>
<dbReference type="EMBL" id="APPH01000015">
    <property type="protein sequence ID" value="ENV08586.1"/>
    <property type="molecule type" value="Genomic_DNA"/>
</dbReference>
<feature type="domain" description="SIP-like Rossmann fold" evidence="2">
    <location>
        <begin position="141"/>
        <end position="257"/>
    </location>
</feature>
<comment type="caution">
    <text evidence="4">The sequence shown here is derived from an EMBL/GenBank/DDBJ whole genome shotgun (WGS) entry which is preliminary data.</text>
</comment>
<dbReference type="InterPro" id="IPR039374">
    <property type="entry name" value="SIP_fam"/>
</dbReference>
<dbReference type="InterPro" id="IPR013113">
    <property type="entry name" value="SIP_FAD-bd"/>
</dbReference>
<protein>
    <recommendedName>
        <fullName evidence="6">FAD-binding FR-type domain-containing protein</fullName>
    </recommendedName>
</protein>